<dbReference type="EMBL" id="SFCI01000327">
    <property type="protein sequence ID" value="TFY80518.1"/>
    <property type="molecule type" value="Genomic_DNA"/>
</dbReference>
<reference evidence="1 2" key="1">
    <citation type="submission" date="2019-02" db="EMBL/GenBank/DDBJ databases">
        <title>Genome sequencing of the rare red list fungi Hericium alpestre (H. flagellum).</title>
        <authorList>
            <person name="Buettner E."/>
            <person name="Kellner H."/>
        </authorList>
    </citation>
    <scope>NUCLEOTIDE SEQUENCE [LARGE SCALE GENOMIC DNA]</scope>
    <source>
        <strain evidence="1 2">DSM 108284</strain>
    </source>
</reference>
<gene>
    <name evidence="1" type="ORF">EWM64_g3494</name>
</gene>
<accession>A0A4Z0A4A7</accession>
<keyword evidence="2" id="KW-1185">Reference proteome</keyword>
<dbReference type="OrthoDB" id="3365698at2759"/>
<dbReference type="AlphaFoldDB" id="A0A4Z0A4A7"/>
<organism evidence="1 2">
    <name type="scientific">Hericium alpestre</name>
    <dbReference type="NCBI Taxonomy" id="135208"/>
    <lineage>
        <taxon>Eukaryota</taxon>
        <taxon>Fungi</taxon>
        <taxon>Dikarya</taxon>
        <taxon>Basidiomycota</taxon>
        <taxon>Agaricomycotina</taxon>
        <taxon>Agaricomycetes</taxon>
        <taxon>Russulales</taxon>
        <taxon>Hericiaceae</taxon>
        <taxon>Hericium</taxon>
    </lineage>
</organism>
<evidence type="ECO:0008006" key="3">
    <source>
        <dbReference type="Google" id="ProtNLM"/>
    </source>
</evidence>
<evidence type="ECO:0000313" key="2">
    <source>
        <dbReference type="Proteomes" id="UP000298061"/>
    </source>
</evidence>
<sequence length="543" mass="61243">MILRRDANYEECARCSRWDQLQWLTVTFICRRWRTLALGSPLLWNSIYWGPVQGRPPDDWITAFIQRSAEAPLDLDLRISHLGFNIQDLLISHSFRWRNVVFRANPPHLPPLLERLTLPAPHLESFTIIRNDGGASLREGIRDLPNTGILIPKNTFCGHAPNLHVLALSSPIHMHPDSPISRSLKSLNAYWNLRECNLLAVLASAPDLESLHVVRTLADCSAEAEQRAINETAGHFLPADPVQLNRLQHFSVWSRLPRHCTHLLTHLALPALRRLGIAVTHLSQTAPLLDAVISFAQTVQRNDAPVHGIFVSNYIGVTIVGWSLAQIQAMDHSPIVHVGQPFARMACGGNRLLPSVEPLFYFCCSGEKRRDAYVPVLETACRQIPRDPNAVRVLAVVITMERTCAEWHRTFGLWPAIERLEFCEQVASWTLLEAATPNVAERPTFLFPHLKKLVFSGQIKPHGGRALEYLRTLAENRKAAGIPIEVDFSQCAYRSAYVTRVLQQSAKVTWDGEEWMPFCLDNLEQIPDVDGQGVWGNMFDLCV</sequence>
<evidence type="ECO:0000313" key="1">
    <source>
        <dbReference type="EMBL" id="TFY80518.1"/>
    </source>
</evidence>
<proteinExistence type="predicted"/>
<name>A0A4Z0A4A7_9AGAM</name>
<comment type="caution">
    <text evidence="1">The sequence shown here is derived from an EMBL/GenBank/DDBJ whole genome shotgun (WGS) entry which is preliminary data.</text>
</comment>
<protein>
    <recommendedName>
        <fullName evidence="3">F-box domain-containing protein</fullName>
    </recommendedName>
</protein>
<dbReference type="Proteomes" id="UP000298061">
    <property type="component" value="Unassembled WGS sequence"/>
</dbReference>